<reference evidence="1 2" key="1">
    <citation type="submission" date="2019-01" db="EMBL/GenBank/DDBJ databases">
        <authorList>
            <person name="Alioto T."/>
            <person name="Alioto T."/>
        </authorList>
    </citation>
    <scope>NUCLEOTIDE SEQUENCE [LARGE SCALE GENOMIC DNA]</scope>
</reference>
<protein>
    <submittedName>
        <fullName evidence="1">Uncharacterized protein</fullName>
    </submittedName>
</protein>
<dbReference type="EMBL" id="CAAGRJ010007186">
    <property type="protein sequence ID" value="VFV25092.1"/>
    <property type="molecule type" value="Genomic_DNA"/>
</dbReference>
<gene>
    <name evidence="1" type="ORF">LYPA_23C000271</name>
</gene>
<dbReference type="Proteomes" id="UP000386466">
    <property type="component" value="Unassembled WGS sequence"/>
</dbReference>
<name>A0A485N4L9_LYNPA</name>
<evidence type="ECO:0000313" key="1">
    <source>
        <dbReference type="EMBL" id="VFV25092.1"/>
    </source>
</evidence>
<proteinExistence type="predicted"/>
<evidence type="ECO:0000313" key="2">
    <source>
        <dbReference type="Proteomes" id="UP000386466"/>
    </source>
</evidence>
<dbReference type="AlphaFoldDB" id="A0A485N4L9"/>
<accession>A0A485N4L9</accession>
<organism evidence="1 2">
    <name type="scientific">Lynx pardinus</name>
    <name type="common">Iberian lynx</name>
    <name type="synonym">Felis pardina</name>
    <dbReference type="NCBI Taxonomy" id="191816"/>
    <lineage>
        <taxon>Eukaryota</taxon>
        <taxon>Metazoa</taxon>
        <taxon>Chordata</taxon>
        <taxon>Craniata</taxon>
        <taxon>Vertebrata</taxon>
        <taxon>Euteleostomi</taxon>
        <taxon>Mammalia</taxon>
        <taxon>Eutheria</taxon>
        <taxon>Laurasiatheria</taxon>
        <taxon>Carnivora</taxon>
        <taxon>Feliformia</taxon>
        <taxon>Felidae</taxon>
        <taxon>Felinae</taxon>
        <taxon>Lynx</taxon>
    </lineage>
</organism>
<keyword evidence="2" id="KW-1185">Reference proteome</keyword>
<sequence>MEGGSRVVTERGFLFRENALWNSDGGYVVNFGKGTSLLVTPGEFLWLTNYSFWKETQWGLLKHS</sequence>